<keyword evidence="2" id="KW-1185">Reference proteome</keyword>
<reference evidence="1 2" key="2">
    <citation type="submission" date="2010-03" db="EMBL/GenBank/DDBJ databases">
        <authorList>
            <person name="Pajon A."/>
        </authorList>
    </citation>
    <scope>NUCLEOTIDE SEQUENCE [LARGE SCALE GENOMIC DNA]</scope>
    <source>
        <strain evidence="1 2">SGP1</strain>
    </source>
</reference>
<evidence type="ECO:0000313" key="2">
    <source>
        <dbReference type="Proteomes" id="UP000008957"/>
    </source>
</evidence>
<proteinExistence type="predicted"/>
<dbReference type="RefSeq" id="WP_015557107.1">
    <property type="nucleotide sequence ID" value="NC_021038.1"/>
</dbReference>
<gene>
    <name evidence="1" type="ORF">SY1_22790</name>
</gene>
<dbReference type="AlphaFoldDB" id="A0AB94IYW2"/>
<sequence length="297" mass="33211">MGEDEVDVEALLDRAYESEDAEEVEALVTRALEIEPDNPEALLLRADLTEDDEERLSILQGALEAVETVLKEEGVGEEAYEDNPLGTVSLALMQRMAFTLYGVGDDERAMELIERLLRHDLDDNGAVKSLYYRILIEQNAWQLILSKTMQDEEHQLGWAYSRLCAAFMLGPKGAERGTAARMFWEALTMSPNVPFYMLGYFAEPVDDSEAEEEDFNFASLYADVWSTSRDLLNWFSRGVILFGLLSGRFGEESGDMLEILTSLGGRQEYEAMGKLPMEGDDVAVIEALAAHHCLAGQ</sequence>
<dbReference type="KEGG" id="sbr:SY1_22790"/>
<evidence type="ECO:0000313" key="1">
    <source>
        <dbReference type="EMBL" id="CBL28961.1"/>
    </source>
</evidence>
<name>A0AB94IYW2_9BACT</name>
<protein>
    <recommendedName>
        <fullName evidence="3">Tetratricopeptide repeat protein</fullName>
    </recommendedName>
</protein>
<dbReference type="Gene3D" id="1.25.40.10">
    <property type="entry name" value="Tetratricopeptide repeat domain"/>
    <property type="match status" value="1"/>
</dbReference>
<evidence type="ECO:0008006" key="3">
    <source>
        <dbReference type="Google" id="ProtNLM"/>
    </source>
</evidence>
<reference evidence="2" key="1">
    <citation type="submission" date="2010-03" db="EMBL/GenBank/DDBJ databases">
        <title>The genome sequence of Synergistetes sp. SGP1.</title>
        <authorList>
            <consortium name="metaHIT consortium -- http://www.metahit.eu/"/>
            <person name="Pajon A."/>
            <person name="Turner K."/>
            <person name="Parkhill J."/>
            <person name="Wade W."/>
            <person name="Vartoukian S."/>
        </authorList>
    </citation>
    <scope>NUCLEOTIDE SEQUENCE [LARGE SCALE GENOMIC DNA]</scope>
    <source>
        <strain evidence="2">SGP1</strain>
    </source>
</reference>
<dbReference type="SUPFAM" id="SSF48452">
    <property type="entry name" value="TPR-like"/>
    <property type="match status" value="1"/>
</dbReference>
<dbReference type="InterPro" id="IPR011990">
    <property type="entry name" value="TPR-like_helical_dom_sf"/>
</dbReference>
<dbReference type="Proteomes" id="UP000008957">
    <property type="component" value="Chromosome"/>
</dbReference>
<dbReference type="EMBL" id="FP929056">
    <property type="protein sequence ID" value="CBL28961.1"/>
    <property type="molecule type" value="Genomic_DNA"/>
</dbReference>
<organism evidence="1 2">
    <name type="scientific">Fretibacterium fastidiosum</name>
    <dbReference type="NCBI Taxonomy" id="651822"/>
    <lineage>
        <taxon>Bacteria</taxon>
        <taxon>Thermotogati</taxon>
        <taxon>Synergistota</taxon>
        <taxon>Synergistia</taxon>
        <taxon>Synergistales</taxon>
        <taxon>Aminobacteriaceae</taxon>
        <taxon>Fretibacterium</taxon>
    </lineage>
</organism>
<accession>A0AB94IYW2</accession>